<dbReference type="EMBL" id="GBRH01226956">
    <property type="protein sequence ID" value="JAD70939.1"/>
    <property type="molecule type" value="Transcribed_RNA"/>
</dbReference>
<sequence>MKTSYKHNIQWHSISMHAPSCSVHMLFRNSILTRDAAMPRCPRRLQRDMAHPCHA</sequence>
<organism evidence="1">
    <name type="scientific">Arundo donax</name>
    <name type="common">Giant reed</name>
    <name type="synonym">Donax arundinaceus</name>
    <dbReference type="NCBI Taxonomy" id="35708"/>
    <lineage>
        <taxon>Eukaryota</taxon>
        <taxon>Viridiplantae</taxon>
        <taxon>Streptophyta</taxon>
        <taxon>Embryophyta</taxon>
        <taxon>Tracheophyta</taxon>
        <taxon>Spermatophyta</taxon>
        <taxon>Magnoliopsida</taxon>
        <taxon>Liliopsida</taxon>
        <taxon>Poales</taxon>
        <taxon>Poaceae</taxon>
        <taxon>PACMAD clade</taxon>
        <taxon>Arundinoideae</taxon>
        <taxon>Arundineae</taxon>
        <taxon>Arundo</taxon>
    </lineage>
</organism>
<dbReference type="AlphaFoldDB" id="A0A0A9C3Q6"/>
<protein>
    <submittedName>
        <fullName evidence="1">Uncharacterized protein</fullName>
    </submittedName>
</protein>
<reference evidence="1" key="2">
    <citation type="journal article" date="2015" name="Data Brief">
        <title>Shoot transcriptome of the giant reed, Arundo donax.</title>
        <authorList>
            <person name="Barrero R.A."/>
            <person name="Guerrero F.D."/>
            <person name="Moolhuijzen P."/>
            <person name="Goolsby J.A."/>
            <person name="Tidwell J."/>
            <person name="Bellgard S.E."/>
            <person name="Bellgard M.I."/>
        </authorList>
    </citation>
    <scope>NUCLEOTIDE SEQUENCE</scope>
    <source>
        <tissue evidence="1">Shoot tissue taken approximately 20 cm above the soil surface</tissue>
    </source>
</reference>
<reference evidence="1" key="1">
    <citation type="submission" date="2014-09" db="EMBL/GenBank/DDBJ databases">
        <authorList>
            <person name="Magalhaes I.L.F."/>
            <person name="Oliveira U."/>
            <person name="Santos F.R."/>
            <person name="Vidigal T.H.D.A."/>
            <person name="Brescovit A.D."/>
            <person name="Santos A.J."/>
        </authorList>
    </citation>
    <scope>NUCLEOTIDE SEQUENCE</scope>
    <source>
        <tissue evidence="1">Shoot tissue taken approximately 20 cm above the soil surface</tissue>
    </source>
</reference>
<proteinExistence type="predicted"/>
<accession>A0A0A9C3Q6</accession>
<evidence type="ECO:0000313" key="1">
    <source>
        <dbReference type="EMBL" id="JAD70939.1"/>
    </source>
</evidence>
<name>A0A0A9C3Q6_ARUDO</name>